<evidence type="ECO:0000256" key="2">
    <source>
        <dbReference type="ARBA" id="ARBA00004922"/>
    </source>
</evidence>
<proteinExistence type="inferred from homology"/>
<comment type="caution">
    <text evidence="12">The sequence shown here is derived from an EMBL/GenBank/DDBJ whole genome shotgun (WGS) entry which is preliminary data.</text>
</comment>
<dbReference type="GO" id="GO:0000033">
    <property type="term" value="F:alpha-1,3-mannosyltransferase activity"/>
    <property type="evidence" value="ECO:0007669"/>
    <property type="project" value="TreeGrafter"/>
</dbReference>
<dbReference type="OrthoDB" id="430354at2759"/>
<dbReference type="GO" id="GO:0006493">
    <property type="term" value="P:protein O-linked glycosylation"/>
    <property type="evidence" value="ECO:0007669"/>
    <property type="project" value="TreeGrafter"/>
</dbReference>
<keyword evidence="10" id="KW-0472">Membrane</keyword>
<reference evidence="12 13" key="1">
    <citation type="submission" date="2020-12" db="EMBL/GenBank/DDBJ databases">
        <title>Effect of drift, selection, and recombination on the evolution of hybrid genomes in Candida yeast pathogens.</title>
        <authorList>
            <person name="Mixao V."/>
            <person name="Ksiezopolska E."/>
            <person name="Saus E."/>
            <person name="Boekhout T."/>
            <person name="Gacser A."/>
            <person name="Gabaldon T."/>
        </authorList>
    </citation>
    <scope>NUCLEOTIDE SEQUENCE [LARGE SCALE GENOMIC DNA]</scope>
    <source>
        <strain evidence="12 13">BP57</strain>
    </source>
</reference>
<comment type="similarity">
    <text evidence="3">Belongs to the MNN1/MNT family.</text>
</comment>
<evidence type="ECO:0000313" key="13">
    <source>
        <dbReference type="Proteomes" id="UP000669133"/>
    </source>
</evidence>
<evidence type="ECO:0000256" key="11">
    <source>
        <dbReference type="ARBA" id="ARBA00023180"/>
    </source>
</evidence>
<accession>A0A8H8DCP2</accession>
<organism evidence="12 13">
    <name type="scientific">Candida metapsilosis</name>
    <dbReference type="NCBI Taxonomy" id="273372"/>
    <lineage>
        <taxon>Eukaryota</taxon>
        <taxon>Fungi</taxon>
        <taxon>Dikarya</taxon>
        <taxon>Ascomycota</taxon>
        <taxon>Saccharomycotina</taxon>
        <taxon>Pichiomycetes</taxon>
        <taxon>Debaryomycetaceae</taxon>
        <taxon>Candida/Lodderomyces clade</taxon>
        <taxon>Candida</taxon>
    </lineage>
</organism>
<dbReference type="SUPFAM" id="SSF53448">
    <property type="entry name" value="Nucleotide-diphospho-sugar transferases"/>
    <property type="match status" value="1"/>
</dbReference>
<dbReference type="Proteomes" id="UP000669133">
    <property type="component" value="Unassembled WGS sequence"/>
</dbReference>
<comment type="subcellular location">
    <subcellularLocation>
        <location evidence="1">Golgi apparatus membrane</location>
        <topology evidence="1">Single-pass type II membrane protein</topology>
    </subcellularLocation>
</comment>
<dbReference type="GO" id="GO:0000139">
    <property type="term" value="C:Golgi membrane"/>
    <property type="evidence" value="ECO:0007669"/>
    <property type="project" value="UniProtKB-SubCell"/>
</dbReference>
<comment type="pathway">
    <text evidence="2">Protein modification; protein glycosylation.</text>
</comment>
<dbReference type="RefSeq" id="XP_067549633.1">
    <property type="nucleotide sequence ID" value="XM_067691248.1"/>
</dbReference>
<keyword evidence="13" id="KW-1185">Reference proteome</keyword>
<dbReference type="AlphaFoldDB" id="A0A8H8DCP2"/>
<evidence type="ECO:0000256" key="9">
    <source>
        <dbReference type="ARBA" id="ARBA00023034"/>
    </source>
</evidence>
<evidence type="ECO:0000256" key="6">
    <source>
        <dbReference type="ARBA" id="ARBA00022692"/>
    </source>
</evidence>
<evidence type="ECO:0000256" key="1">
    <source>
        <dbReference type="ARBA" id="ARBA00004323"/>
    </source>
</evidence>
<evidence type="ECO:0000256" key="7">
    <source>
        <dbReference type="ARBA" id="ARBA00022968"/>
    </source>
</evidence>
<gene>
    <name evidence="12" type="ORF">I9W82_002398</name>
</gene>
<dbReference type="InterPro" id="IPR029044">
    <property type="entry name" value="Nucleotide-diphossugar_trans"/>
</dbReference>
<dbReference type="GeneID" id="93651027"/>
<keyword evidence="11" id="KW-0325">Glycoprotein</keyword>
<evidence type="ECO:0000256" key="10">
    <source>
        <dbReference type="ARBA" id="ARBA00023136"/>
    </source>
</evidence>
<name>A0A8H8DCP2_9ASCO</name>
<keyword evidence="8" id="KW-1133">Transmembrane helix</keyword>
<evidence type="ECO:0000256" key="4">
    <source>
        <dbReference type="ARBA" id="ARBA00022676"/>
    </source>
</evidence>
<keyword evidence="5" id="KW-0808">Transferase</keyword>
<evidence type="ECO:0000256" key="8">
    <source>
        <dbReference type="ARBA" id="ARBA00022989"/>
    </source>
</evidence>
<keyword evidence="9" id="KW-0333">Golgi apparatus</keyword>
<keyword evidence="4" id="KW-0328">Glycosyltransferase</keyword>
<dbReference type="PANTHER" id="PTHR31392:SF1">
    <property type="entry name" value="ALPHA-1,3-MANNOSYLTRANSFERASE MNN1-RELATED"/>
    <property type="match status" value="1"/>
</dbReference>
<dbReference type="GO" id="GO:0046354">
    <property type="term" value="P:mannan biosynthetic process"/>
    <property type="evidence" value="ECO:0007669"/>
    <property type="project" value="UniProtKB-ARBA"/>
</dbReference>
<dbReference type="UniPathway" id="UPA00378"/>
<keyword evidence="7" id="KW-0735">Signal-anchor</keyword>
<evidence type="ECO:0000256" key="5">
    <source>
        <dbReference type="ARBA" id="ARBA00022679"/>
    </source>
</evidence>
<sequence length="885" mass="101772">MDDTDKPDPILKQVPLIKNPSYQPPKAISLRTNYSKLLPTLSQTVIPPNLTISKEDIDKWTTEVDQFKNRIHSELREDDSVTNYETWIKEQSTKFAPGFDYPLPPNRKFDLIKNRNTFKNPVFAQWKVPTKAQRFVNLPLKDRCDLYFKSATAAEFDVNFWNSFKPDPHVYKRRKWIRDRTRSEKRKYKKTADWKEEYDRQIALEFATVAKEYSGLEHRMFDEVGHMKVFGKCFAGEVNNGNCEKPQQKLYPWLTNKLPLVTTVDGEVKSKQVEGCVTQSLVANEGQGIVIPTQSKHVDNVCRLMNSLIALENKLPIEIAHLSLSEEERAKIVSAARNSTTFTQKVSFIDLKPTLQLEKFPFFSKMDGILPTLSLIFNSFAEVVLLSENTIPLNNLEALFQNSRYKSSGRFFFRARPYLEREKFNPGFHEITSLMKHHLSPSSDEVKFFNLSNPDSSLATSRFYKHSFRNIIDTNVIVMKKSKNLSGLLITINLHFYNVLKFRLTDKNMSDLIWIGQEVSGQEVTFNNHYPVMAGIYTPEQNLPRDAKHSNEICSSSMAQLSETDDLSLLYITSDQLKNSLKYSDSMKHVFEQKYVTKYTELVDNLFDPNDHEKTEMSRVNYNEVTKLSRNPLLIEHIIIPPTLTSVVYVHHFEEPNEAWVDQSNLVSERMRHDGRKYFCAYDAVGNPMDEGVKGFTINLDDETFAKFASIKDHSAKPVNSQMKKEKLDRDAATSATTPSYVLIHKQSEMFKNFIFLNQDFSIGPYKVIKMIKPELYNVEVGLSTSYGTNFPQSVLKQYTSSRYSQNPPSNTYMLKSCARNNLISAIVGWDPRDKLIAMTFKCCHPLHCVVFDLVDAAVAIESVSSTLFPQLAKEFNEALKAEVI</sequence>
<protein>
    <submittedName>
        <fullName evidence="12">Uncharacterized protein</fullName>
    </submittedName>
</protein>
<dbReference type="EMBL" id="JAEOAQ010000002">
    <property type="protein sequence ID" value="KAG5420517.1"/>
    <property type="molecule type" value="Genomic_DNA"/>
</dbReference>
<evidence type="ECO:0000256" key="3">
    <source>
        <dbReference type="ARBA" id="ARBA00009105"/>
    </source>
</evidence>
<evidence type="ECO:0000313" key="12">
    <source>
        <dbReference type="EMBL" id="KAG5420517.1"/>
    </source>
</evidence>
<dbReference type="Pfam" id="PF11051">
    <property type="entry name" value="Mannosyl_trans3"/>
    <property type="match status" value="1"/>
</dbReference>
<dbReference type="PANTHER" id="PTHR31392">
    <property type="entry name" value="ALPHA-1,3-MANNOSYLTRANSFERASE MNN1-RELATED"/>
    <property type="match status" value="1"/>
</dbReference>
<keyword evidence="6" id="KW-0812">Transmembrane</keyword>
<dbReference type="InterPro" id="IPR022751">
    <property type="entry name" value="Alpha_mannosyltransferase"/>
</dbReference>